<feature type="transmembrane region" description="Helical" evidence="1">
    <location>
        <begin position="56"/>
        <end position="78"/>
    </location>
</feature>
<dbReference type="Proteomes" id="UP001627154">
    <property type="component" value="Unassembled WGS sequence"/>
</dbReference>
<comment type="caution">
    <text evidence="2">The sequence shown here is derived from an EMBL/GenBank/DDBJ whole genome shotgun (WGS) entry which is preliminary data.</text>
</comment>
<keyword evidence="1" id="KW-0472">Membrane</keyword>
<sequence>MVSFIDVSISPIIRSSARSSSVPKRRLATRPMTGAKDLLWRSLECWLSVRRRFSTVFVASISCTSDIFSLVVYGQVLLHKYLILLSIS</sequence>
<evidence type="ECO:0000256" key="1">
    <source>
        <dbReference type="SAM" id="Phobius"/>
    </source>
</evidence>
<reference evidence="2 3" key="1">
    <citation type="journal article" date="2024" name="bioRxiv">
        <title>A reference genome for Trichogramma kaykai: A tiny desert-dwelling parasitoid wasp with competing sex-ratio distorters.</title>
        <authorList>
            <person name="Culotta J."/>
            <person name="Lindsey A.R."/>
        </authorList>
    </citation>
    <scope>NUCLEOTIDE SEQUENCE [LARGE SCALE GENOMIC DNA]</scope>
    <source>
        <strain evidence="2 3">KSX58</strain>
    </source>
</reference>
<evidence type="ECO:0000313" key="3">
    <source>
        <dbReference type="Proteomes" id="UP001627154"/>
    </source>
</evidence>
<name>A0ABD2VUB7_9HYME</name>
<protein>
    <submittedName>
        <fullName evidence="2">Uncharacterized protein</fullName>
    </submittedName>
</protein>
<keyword evidence="1" id="KW-1133">Transmembrane helix</keyword>
<evidence type="ECO:0000313" key="2">
    <source>
        <dbReference type="EMBL" id="KAL3383952.1"/>
    </source>
</evidence>
<accession>A0ABD2VUB7</accession>
<organism evidence="2 3">
    <name type="scientific">Trichogramma kaykai</name>
    <dbReference type="NCBI Taxonomy" id="54128"/>
    <lineage>
        <taxon>Eukaryota</taxon>
        <taxon>Metazoa</taxon>
        <taxon>Ecdysozoa</taxon>
        <taxon>Arthropoda</taxon>
        <taxon>Hexapoda</taxon>
        <taxon>Insecta</taxon>
        <taxon>Pterygota</taxon>
        <taxon>Neoptera</taxon>
        <taxon>Endopterygota</taxon>
        <taxon>Hymenoptera</taxon>
        <taxon>Apocrita</taxon>
        <taxon>Proctotrupomorpha</taxon>
        <taxon>Chalcidoidea</taxon>
        <taxon>Trichogrammatidae</taxon>
        <taxon>Trichogramma</taxon>
    </lineage>
</organism>
<keyword evidence="3" id="KW-1185">Reference proteome</keyword>
<proteinExistence type="predicted"/>
<keyword evidence="1" id="KW-0812">Transmembrane</keyword>
<dbReference type="EMBL" id="JBJJXI010000181">
    <property type="protein sequence ID" value="KAL3383952.1"/>
    <property type="molecule type" value="Genomic_DNA"/>
</dbReference>
<gene>
    <name evidence="2" type="ORF">TKK_020301</name>
</gene>
<dbReference type="AlphaFoldDB" id="A0ABD2VUB7"/>